<keyword evidence="1" id="KW-0732">Signal</keyword>
<dbReference type="KEGG" id="niy:FQ775_12165"/>
<feature type="signal peptide" evidence="1">
    <location>
        <begin position="1"/>
        <end position="23"/>
    </location>
</feature>
<dbReference type="RefSeq" id="WP_146299714.1">
    <property type="nucleotide sequence ID" value="NZ_CP042301.2"/>
</dbReference>
<evidence type="ECO:0000256" key="1">
    <source>
        <dbReference type="SAM" id="SignalP"/>
    </source>
</evidence>
<gene>
    <name evidence="2" type="ORF">FQ775_12165</name>
</gene>
<evidence type="ECO:0000313" key="3">
    <source>
        <dbReference type="Proteomes" id="UP000321389"/>
    </source>
</evidence>
<sequence length="247" mass="26449">MKLVRRTVAALLAVFLLPSMATAAWWAVSERPSSWRTADWSASGVLPAPLPDAAAIHILAARTGGLKGAFAVHSWIVVKRPGQSGYDRYDKVGWGTPVRRNRYPADGRWYSNDPEIVASLEGPPAAQLIPAVESAIADYPYVRSGDYRIWPGPNSNSFVAHVLRAVPELGAVLPPNAIGRDFAPGWAALSIAPDGRDIHATLAGLAGIAAGARSGLEFHLFGLVAGFDFARPALKIPAYGRLELLRR</sequence>
<dbReference type="EMBL" id="CP042301">
    <property type="protein sequence ID" value="QDZ01069.1"/>
    <property type="molecule type" value="Genomic_DNA"/>
</dbReference>
<feature type="chain" id="PRO_5022828576" evidence="1">
    <location>
        <begin position="24"/>
        <end position="247"/>
    </location>
</feature>
<accession>A0A5B8KZM6</accession>
<dbReference type="AlphaFoldDB" id="A0A5B8KZM6"/>
<proteinExistence type="predicted"/>
<name>A0A5B8KZM6_9HYPH</name>
<dbReference type="OrthoDB" id="199084at2"/>
<evidence type="ECO:0000313" key="2">
    <source>
        <dbReference type="EMBL" id="QDZ01069.1"/>
    </source>
</evidence>
<keyword evidence="3" id="KW-1185">Reference proteome</keyword>
<dbReference type="Proteomes" id="UP000321389">
    <property type="component" value="Chromosome"/>
</dbReference>
<organism evidence="2 3">
    <name type="scientific">Nitratireductor mangrovi</name>
    <dbReference type="NCBI Taxonomy" id="2599600"/>
    <lineage>
        <taxon>Bacteria</taxon>
        <taxon>Pseudomonadati</taxon>
        <taxon>Pseudomonadota</taxon>
        <taxon>Alphaproteobacteria</taxon>
        <taxon>Hyphomicrobiales</taxon>
        <taxon>Phyllobacteriaceae</taxon>
        <taxon>Nitratireductor</taxon>
    </lineage>
</organism>
<protein>
    <submittedName>
        <fullName evidence="2">DUF3750 domain-containing protein</fullName>
    </submittedName>
</protein>
<reference evidence="2" key="1">
    <citation type="submission" date="2020-04" db="EMBL/GenBank/DDBJ databases">
        <title>Nitratireductor sp. nov. isolated from mangrove soil.</title>
        <authorList>
            <person name="Ye Y."/>
        </authorList>
    </citation>
    <scope>NUCLEOTIDE SEQUENCE</scope>
    <source>
        <strain evidence="2">SY7</strain>
    </source>
</reference>
<dbReference type="InterPro" id="IPR022224">
    <property type="entry name" value="DUF3750"/>
</dbReference>
<dbReference type="Pfam" id="PF12570">
    <property type="entry name" value="DUF3750"/>
    <property type="match status" value="1"/>
</dbReference>